<dbReference type="HOGENOM" id="CLU_203342_0_0_9"/>
<organism evidence="1 2">
    <name type="scientific">Priestia megaterium (strain ATCC 14581 / DSM 32 / CCUG 1817 / JCM 2506 / NBRC 15308 / NCIMB 9376 / NCTC 10342 / NRRL B-14308 / VKM B-512 / Ford 19)</name>
    <name type="common">Bacillus megaterium</name>
    <dbReference type="NCBI Taxonomy" id="1348623"/>
    <lineage>
        <taxon>Bacteria</taxon>
        <taxon>Bacillati</taxon>
        <taxon>Bacillota</taxon>
        <taxon>Bacilli</taxon>
        <taxon>Bacillales</taxon>
        <taxon>Bacillaceae</taxon>
        <taxon>Priestia</taxon>
    </lineage>
</organism>
<evidence type="ECO:0000313" key="2">
    <source>
        <dbReference type="Proteomes" id="UP000031829"/>
    </source>
</evidence>
<dbReference type="EMBL" id="CP009920">
    <property type="protein sequence ID" value="AJI20182.1"/>
    <property type="molecule type" value="Genomic_DNA"/>
</dbReference>
<sequence length="65" mass="7928">MRVNNSGNLSVKYFQSYFYLVMNTQGMNHKEARNLIFQRFFHQDPMLRGKTTYINFEKAYKSFEF</sequence>
<dbReference type="Proteomes" id="UP000031829">
    <property type="component" value="Chromosome"/>
</dbReference>
<name>A0A0B6AGK8_PRIM2</name>
<accession>A0A0B6AGK8</accession>
<evidence type="ECO:0000313" key="1">
    <source>
        <dbReference type="EMBL" id="AJI20182.1"/>
    </source>
</evidence>
<gene>
    <name evidence="1" type="ORF">BG04_4065</name>
</gene>
<reference evidence="1 2" key="1">
    <citation type="journal article" date="2015" name="Genome Announc.">
        <title>Complete genome sequences for 35 biothreat assay-relevant bacillus species.</title>
        <authorList>
            <person name="Johnson S.L."/>
            <person name="Daligault H.E."/>
            <person name="Davenport K.W."/>
            <person name="Jaissle J."/>
            <person name="Frey K.G."/>
            <person name="Ladner J.T."/>
            <person name="Broomall S.M."/>
            <person name="Bishop-Lilly K.A."/>
            <person name="Bruce D.C."/>
            <person name="Gibbons H.S."/>
            <person name="Coyne S.R."/>
            <person name="Lo C.C."/>
            <person name="Meincke L."/>
            <person name="Munk A.C."/>
            <person name="Koroleva G.I."/>
            <person name="Rosenzweig C.N."/>
            <person name="Palacios G.F."/>
            <person name="Redden C.L."/>
            <person name="Minogue T.D."/>
            <person name="Chain P.S."/>
        </authorList>
    </citation>
    <scope>NUCLEOTIDE SEQUENCE [LARGE SCALE GENOMIC DNA]</scope>
    <source>
        <strain evidence="2">ATCC 14581 / DSM 32 / JCM 2506 / NBRC 15308 / NCIMB 9376 / NCTC 10342 / NRRL B-14308 / VKM B-512</strain>
    </source>
</reference>
<dbReference type="KEGG" id="bmeg:BG04_4065"/>
<proteinExistence type="predicted"/>
<dbReference type="AlphaFoldDB" id="A0A0B6AGK8"/>
<protein>
    <submittedName>
        <fullName evidence="1">Uncharacterized protein</fullName>
    </submittedName>
</protein>